<dbReference type="AlphaFoldDB" id="A0AAW0DK10"/>
<gene>
    <name evidence="7" type="primary">ECM31</name>
    <name evidence="7" type="ORF">VNI00_004125</name>
</gene>
<dbReference type="EMBL" id="JAYKXP010000011">
    <property type="protein sequence ID" value="KAK7052806.1"/>
    <property type="molecule type" value="Genomic_DNA"/>
</dbReference>
<evidence type="ECO:0000256" key="5">
    <source>
        <dbReference type="ARBA" id="ARBA00049172"/>
    </source>
</evidence>
<comment type="catalytic activity">
    <reaction evidence="5 6">
        <text>(6R)-5,10-methylene-5,6,7,8-tetrahydrofolate + 3-methyl-2-oxobutanoate + H2O = 2-dehydropantoate + (6S)-5,6,7,8-tetrahydrofolate</text>
        <dbReference type="Rhea" id="RHEA:11824"/>
        <dbReference type="ChEBI" id="CHEBI:11561"/>
        <dbReference type="ChEBI" id="CHEBI:11851"/>
        <dbReference type="ChEBI" id="CHEBI:15377"/>
        <dbReference type="ChEBI" id="CHEBI:15636"/>
        <dbReference type="ChEBI" id="CHEBI:57453"/>
        <dbReference type="EC" id="2.1.2.11"/>
    </reaction>
</comment>
<keyword evidence="6" id="KW-0566">Pantothenate biosynthesis</keyword>
<dbReference type="PANTHER" id="PTHR20881">
    <property type="entry name" value="3-METHYL-2-OXOBUTANOATE HYDROXYMETHYLTRANSFERASE"/>
    <property type="match status" value="1"/>
</dbReference>
<dbReference type="Pfam" id="PF02548">
    <property type="entry name" value="Pantoate_transf"/>
    <property type="match status" value="1"/>
</dbReference>
<dbReference type="GO" id="GO:0003864">
    <property type="term" value="F:3-methyl-2-oxobutanoate hydroxymethyltransferase activity"/>
    <property type="evidence" value="ECO:0007669"/>
    <property type="project" value="UniProtKB-EC"/>
</dbReference>
<dbReference type="PIRSF" id="PIRSF000388">
    <property type="entry name" value="Pantoate_hydroxy_MeTrfase"/>
    <property type="match status" value="1"/>
</dbReference>
<comment type="caution">
    <text evidence="7">The sequence shown here is derived from an EMBL/GenBank/DDBJ whole genome shotgun (WGS) entry which is preliminary data.</text>
</comment>
<evidence type="ECO:0000256" key="4">
    <source>
        <dbReference type="ARBA" id="ARBA00022679"/>
    </source>
</evidence>
<keyword evidence="8" id="KW-1185">Reference proteome</keyword>
<accession>A0AAW0DK10</accession>
<keyword evidence="4 6" id="KW-0808">Transferase</keyword>
<evidence type="ECO:0000256" key="3">
    <source>
        <dbReference type="ARBA" id="ARBA00012618"/>
    </source>
</evidence>
<dbReference type="SUPFAM" id="SSF51621">
    <property type="entry name" value="Phosphoenolpyruvate/pyruvate domain"/>
    <property type="match status" value="1"/>
</dbReference>
<dbReference type="NCBIfam" id="NF001452">
    <property type="entry name" value="PRK00311.1"/>
    <property type="match status" value="1"/>
</dbReference>
<comment type="similarity">
    <text evidence="2 6">Belongs to the PanB family.</text>
</comment>
<comment type="pathway">
    <text evidence="1 6">Cofactor biosynthesis; (R)-pantothenate biosynthesis; (R)-pantoate from 3-methyl-2-oxobutanoate: step 1/2.</text>
</comment>
<name>A0AAW0DK10_9AGAR</name>
<dbReference type="InterPro" id="IPR003700">
    <property type="entry name" value="Pantoate_hydroxy_MeTrfase"/>
</dbReference>
<dbReference type="GO" id="GO:0005739">
    <property type="term" value="C:mitochondrion"/>
    <property type="evidence" value="ECO:0007669"/>
    <property type="project" value="TreeGrafter"/>
</dbReference>
<evidence type="ECO:0000256" key="6">
    <source>
        <dbReference type="RuleBase" id="RU362100"/>
    </source>
</evidence>
<sequence>MLQARHTIFRFAQRAHDWRRCMSVRPQSPNGCHAPNTRRKVTIETLYALKAKRTPISMITAYDYPAAVACSSNPLVDIILVGDSLAQVCLGYASTTELTLAEMMHHTRAVARGTTHPFLVADMPFGTYMSSTEDAVRNAVRLVQEGRVEGIKMEGGLEIVETVRRLTAFGIPVMAHVGLKPQRHVACSGFRIQGKCVDGAQQILDEAQALEDAGAFSIVLEGIPKELGQCITERLKIPTIGIGAGPLTDGQVLVWDDVMGTWSGHKAKFARAFGNVKSERDSAIQQYVEAVKNKSFPTEEESYTSDKIDWGSFRETNLRSH</sequence>
<evidence type="ECO:0000313" key="8">
    <source>
        <dbReference type="Proteomes" id="UP001383192"/>
    </source>
</evidence>
<evidence type="ECO:0000256" key="2">
    <source>
        <dbReference type="ARBA" id="ARBA00008676"/>
    </source>
</evidence>
<evidence type="ECO:0000256" key="1">
    <source>
        <dbReference type="ARBA" id="ARBA00005033"/>
    </source>
</evidence>
<organism evidence="7 8">
    <name type="scientific">Paramarasmius palmivorus</name>
    <dbReference type="NCBI Taxonomy" id="297713"/>
    <lineage>
        <taxon>Eukaryota</taxon>
        <taxon>Fungi</taxon>
        <taxon>Dikarya</taxon>
        <taxon>Basidiomycota</taxon>
        <taxon>Agaricomycotina</taxon>
        <taxon>Agaricomycetes</taxon>
        <taxon>Agaricomycetidae</taxon>
        <taxon>Agaricales</taxon>
        <taxon>Marasmiineae</taxon>
        <taxon>Marasmiaceae</taxon>
        <taxon>Paramarasmius</taxon>
    </lineage>
</organism>
<evidence type="ECO:0000313" key="7">
    <source>
        <dbReference type="EMBL" id="KAK7052806.1"/>
    </source>
</evidence>
<dbReference type="InterPro" id="IPR015813">
    <property type="entry name" value="Pyrv/PenolPyrv_kinase-like_dom"/>
</dbReference>
<comment type="function">
    <text evidence="6">Catalyzes the reversible reaction in which hydroxymethyl group from 5,10-methylenetetrahydrofolate is transferred onto alpha-ketoisovalerate to form ketopantoate.</text>
</comment>
<protein>
    <recommendedName>
        <fullName evidence="3 6">3-methyl-2-oxobutanoate hydroxymethyltransferase</fullName>
        <ecNumber evidence="3 6">2.1.2.11</ecNumber>
    </recommendedName>
</protein>
<dbReference type="HAMAP" id="MF_00156">
    <property type="entry name" value="PanB"/>
    <property type="match status" value="1"/>
</dbReference>
<dbReference type="InterPro" id="IPR040442">
    <property type="entry name" value="Pyrv_kinase-like_dom_sf"/>
</dbReference>
<dbReference type="PANTHER" id="PTHR20881:SF0">
    <property type="entry name" value="3-METHYL-2-OXOBUTANOATE HYDROXYMETHYLTRANSFERASE"/>
    <property type="match status" value="1"/>
</dbReference>
<dbReference type="NCBIfam" id="TIGR00222">
    <property type="entry name" value="panB"/>
    <property type="match status" value="1"/>
</dbReference>
<dbReference type="CDD" id="cd06557">
    <property type="entry name" value="KPHMT-like"/>
    <property type="match status" value="1"/>
</dbReference>
<dbReference type="GO" id="GO:0000287">
    <property type="term" value="F:magnesium ion binding"/>
    <property type="evidence" value="ECO:0007669"/>
    <property type="project" value="TreeGrafter"/>
</dbReference>
<dbReference type="FunFam" id="3.20.20.60:FF:000003">
    <property type="entry name" value="3-methyl-2-oxobutanoate hydroxymethyltransferase"/>
    <property type="match status" value="1"/>
</dbReference>
<proteinExistence type="inferred from homology"/>
<dbReference type="Proteomes" id="UP001383192">
    <property type="component" value="Unassembled WGS sequence"/>
</dbReference>
<reference evidence="7 8" key="1">
    <citation type="submission" date="2024-01" db="EMBL/GenBank/DDBJ databases">
        <title>A draft genome for a cacao thread blight-causing isolate of Paramarasmius palmivorus.</title>
        <authorList>
            <person name="Baruah I.K."/>
            <person name="Bukari Y."/>
            <person name="Amoako-Attah I."/>
            <person name="Meinhardt L.W."/>
            <person name="Bailey B.A."/>
            <person name="Cohen S.P."/>
        </authorList>
    </citation>
    <scope>NUCLEOTIDE SEQUENCE [LARGE SCALE GENOMIC DNA]</scope>
    <source>
        <strain evidence="7 8">GH-12</strain>
    </source>
</reference>
<dbReference type="EC" id="2.1.2.11" evidence="3 6"/>
<dbReference type="Gene3D" id="3.20.20.60">
    <property type="entry name" value="Phosphoenolpyruvate-binding domains"/>
    <property type="match status" value="1"/>
</dbReference>
<dbReference type="GO" id="GO:0015940">
    <property type="term" value="P:pantothenate biosynthetic process"/>
    <property type="evidence" value="ECO:0007669"/>
    <property type="project" value="UniProtKB-KW"/>
</dbReference>